<dbReference type="AlphaFoldDB" id="A0A4Q4LY89"/>
<dbReference type="GO" id="GO:0003723">
    <property type="term" value="F:RNA binding"/>
    <property type="evidence" value="ECO:0007669"/>
    <property type="project" value="UniProtKB-UniRule"/>
</dbReference>
<organism evidence="4 5">
    <name type="scientific">Alternaria tenuissima</name>
    <dbReference type="NCBI Taxonomy" id="119927"/>
    <lineage>
        <taxon>Eukaryota</taxon>
        <taxon>Fungi</taxon>
        <taxon>Dikarya</taxon>
        <taxon>Ascomycota</taxon>
        <taxon>Pezizomycotina</taxon>
        <taxon>Dothideomycetes</taxon>
        <taxon>Pleosporomycetidae</taxon>
        <taxon>Pleosporales</taxon>
        <taxon>Pleosporineae</taxon>
        <taxon>Pleosporaceae</taxon>
        <taxon>Alternaria</taxon>
        <taxon>Alternaria sect. Alternaria</taxon>
        <taxon>Alternaria alternata complex</taxon>
    </lineage>
</organism>
<dbReference type="InterPro" id="IPR000504">
    <property type="entry name" value="RRM_dom"/>
</dbReference>
<proteinExistence type="predicted"/>
<dbReference type="CDD" id="cd00590">
    <property type="entry name" value="RRM_SF"/>
    <property type="match status" value="1"/>
</dbReference>
<dbReference type="SMART" id="SM00360">
    <property type="entry name" value="RRM"/>
    <property type="match status" value="2"/>
</dbReference>
<evidence type="ECO:0000259" key="3">
    <source>
        <dbReference type="PROSITE" id="PS50102"/>
    </source>
</evidence>
<keyword evidence="1 2" id="KW-0694">RNA-binding</keyword>
<dbReference type="Proteomes" id="UP000292402">
    <property type="component" value="Unassembled WGS sequence"/>
</dbReference>
<gene>
    <name evidence="4" type="ORF">AA0114_g12689</name>
</gene>
<evidence type="ECO:0000313" key="4">
    <source>
        <dbReference type="EMBL" id="RYN25587.1"/>
    </source>
</evidence>
<reference evidence="5" key="1">
    <citation type="journal article" date="2019" name="bioRxiv">
        <title>Genomics, evolutionary history and diagnostics of the Alternaria alternata species group including apple and Asian pear pathotypes.</title>
        <authorList>
            <person name="Armitage A.D."/>
            <person name="Cockerton H.M."/>
            <person name="Sreenivasaprasad S."/>
            <person name="Woodhall J.W."/>
            <person name="Lane C.R."/>
            <person name="Harrison R.J."/>
            <person name="Clarkson J.P."/>
        </authorList>
    </citation>
    <scope>NUCLEOTIDE SEQUENCE [LARGE SCALE GENOMIC DNA]</scope>
    <source>
        <strain evidence="5">FERA 1082</strain>
    </source>
</reference>
<dbReference type="SUPFAM" id="SSF54928">
    <property type="entry name" value="RNA-binding domain, RBD"/>
    <property type="match status" value="2"/>
</dbReference>
<dbReference type="PROSITE" id="PS50102">
    <property type="entry name" value="RRM"/>
    <property type="match status" value="2"/>
</dbReference>
<feature type="domain" description="RRM" evidence="3">
    <location>
        <begin position="235"/>
        <end position="307"/>
    </location>
</feature>
<dbReference type="EMBL" id="PDXA01000095">
    <property type="protein sequence ID" value="RYN25587.1"/>
    <property type="molecule type" value="Genomic_DNA"/>
</dbReference>
<dbReference type="InterPro" id="IPR035979">
    <property type="entry name" value="RBD_domain_sf"/>
</dbReference>
<comment type="caution">
    <text evidence="4">The sequence shown here is derived from an EMBL/GenBank/DDBJ whole genome shotgun (WGS) entry which is preliminary data.</text>
</comment>
<dbReference type="InterPro" id="IPR012677">
    <property type="entry name" value="Nucleotide-bd_a/b_plait_sf"/>
</dbReference>
<evidence type="ECO:0000256" key="2">
    <source>
        <dbReference type="PROSITE-ProRule" id="PRU00176"/>
    </source>
</evidence>
<dbReference type="Gene3D" id="3.30.70.330">
    <property type="match status" value="2"/>
</dbReference>
<evidence type="ECO:0000313" key="5">
    <source>
        <dbReference type="Proteomes" id="UP000292402"/>
    </source>
</evidence>
<protein>
    <recommendedName>
        <fullName evidence="3">RRM domain-containing protein</fullName>
    </recommendedName>
</protein>
<evidence type="ECO:0000256" key="1">
    <source>
        <dbReference type="ARBA" id="ARBA00022884"/>
    </source>
</evidence>
<feature type="domain" description="RRM" evidence="3">
    <location>
        <begin position="334"/>
        <end position="402"/>
    </location>
</feature>
<sequence length="405" mass="45067">MSTIVSIGGLPYPTEPFVMLVEIYGLLEDDIDDIYTLPGGSDIARVVFKKHEVAKKFADDSDNCHSKVGKFAGRKLGVYLRDEPEAELLDGFTNRLSDFLHARDNQILSRTVEITGFPKNHTLSNLHQLLEPIWEDNDRIEGENNLILAQGGELDPNDYHYIEPLGITHFKSPRPGVGLVQLKDPSTARHIVHLFAMRYWKNATLNARCVPDEEIEDLLIKRSSQEDGALFGKDVMLFVTGIEAGTSPKEVQEIFKEFPIRDVNMPPGGKTFCFVFFKHPEANAILARFGNGVQWKGRTIRVSISDKEKKKKNKNKSALGAVSAPPATLPQDMTDLKLNNLPHDVADSSIRIIFEGFTVSKVIVKQGYAFVGIATSEVGRAIEELSGKMVGGRKISVKVSQHNKQ</sequence>
<dbReference type="PANTHER" id="PTHR48025:SF1">
    <property type="entry name" value="RRM DOMAIN-CONTAINING PROTEIN"/>
    <property type="match status" value="1"/>
</dbReference>
<accession>A0A4Q4LY89</accession>
<dbReference type="InterPro" id="IPR050502">
    <property type="entry name" value="Euk_RNA-bind_prot"/>
</dbReference>
<dbReference type="PANTHER" id="PTHR48025">
    <property type="entry name" value="OS02G0815200 PROTEIN"/>
    <property type="match status" value="1"/>
</dbReference>
<name>A0A4Q4LY89_9PLEO</name>